<dbReference type="AlphaFoldDB" id="A0A811U4F3"/>
<evidence type="ECO:0000313" key="2">
    <source>
        <dbReference type="Proteomes" id="UP000606786"/>
    </source>
</evidence>
<accession>A0A811U4F3</accession>
<organism evidence="1 2">
    <name type="scientific">Ceratitis capitata</name>
    <name type="common">Mediterranean fruit fly</name>
    <name type="synonym">Tephritis capitata</name>
    <dbReference type="NCBI Taxonomy" id="7213"/>
    <lineage>
        <taxon>Eukaryota</taxon>
        <taxon>Metazoa</taxon>
        <taxon>Ecdysozoa</taxon>
        <taxon>Arthropoda</taxon>
        <taxon>Hexapoda</taxon>
        <taxon>Insecta</taxon>
        <taxon>Pterygota</taxon>
        <taxon>Neoptera</taxon>
        <taxon>Endopterygota</taxon>
        <taxon>Diptera</taxon>
        <taxon>Brachycera</taxon>
        <taxon>Muscomorpha</taxon>
        <taxon>Tephritoidea</taxon>
        <taxon>Tephritidae</taxon>
        <taxon>Ceratitis</taxon>
        <taxon>Ceratitis</taxon>
    </lineage>
</organism>
<reference evidence="1" key="1">
    <citation type="submission" date="2020-11" db="EMBL/GenBank/DDBJ databases">
        <authorList>
            <person name="Whitehead M."/>
        </authorList>
    </citation>
    <scope>NUCLEOTIDE SEQUENCE</scope>
    <source>
        <strain evidence="1">EGII</strain>
    </source>
</reference>
<comment type="caution">
    <text evidence="1">The sequence shown here is derived from an EMBL/GenBank/DDBJ whole genome shotgun (WGS) entry which is preliminary data.</text>
</comment>
<gene>
    <name evidence="1" type="ORF">CCAP1982_LOCUS2046</name>
</gene>
<sequence>MSSSAGGDGSKKTCSTCQLFLLSCAFPHKAPDTDQYPECIEIPAAEEINQMSKSQRCTTIVPVQQVYFYNGYFYINHTSPTKHAFAESQLTAKALKDARDAETCAKRGTQYDVTVA</sequence>
<proteinExistence type="predicted"/>
<evidence type="ECO:0000313" key="1">
    <source>
        <dbReference type="EMBL" id="CAD6993228.1"/>
    </source>
</evidence>
<dbReference type="EMBL" id="CAJHJT010000001">
    <property type="protein sequence ID" value="CAD6993228.1"/>
    <property type="molecule type" value="Genomic_DNA"/>
</dbReference>
<keyword evidence="2" id="KW-1185">Reference proteome</keyword>
<protein>
    <submittedName>
        <fullName evidence="1">(Mediterranean fruit fly) hypothetical protein</fullName>
    </submittedName>
</protein>
<name>A0A811U4F3_CERCA</name>
<dbReference type="Proteomes" id="UP000606786">
    <property type="component" value="Unassembled WGS sequence"/>
</dbReference>